<dbReference type="InterPro" id="IPR009019">
    <property type="entry name" value="KH_sf_prok-type"/>
</dbReference>
<dbReference type="GO" id="GO:0003723">
    <property type="term" value="F:RNA binding"/>
    <property type="evidence" value="ECO:0007669"/>
    <property type="project" value="InterPro"/>
</dbReference>
<dbReference type="GO" id="GO:0022627">
    <property type="term" value="C:cytosolic small ribosomal subunit"/>
    <property type="evidence" value="ECO:0007669"/>
    <property type="project" value="TreeGrafter"/>
</dbReference>
<dbReference type="InterPro" id="IPR057258">
    <property type="entry name" value="Ribosomal_uS3"/>
</dbReference>
<dbReference type="PANTHER" id="PTHR11760">
    <property type="entry name" value="30S/40S RIBOSOMAL PROTEIN S3"/>
    <property type="match status" value="1"/>
</dbReference>
<keyword evidence="3 5" id="KW-0687">Ribonucleoprotein</keyword>
<comment type="subcellular location">
    <subcellularLocation>
        <location evidence="5 7">Plastid</location>
        <location evidence="5 7">Chloroplast</location>
    </subcellularLocation>
</comment>
<protein>
    <recommendedName>
        <fullName evidence="4 5">Small ribosomal subunit protein uS3c</fullName>
    </recommendedName>
</protein>
<dbReference type="Pfam" id="PF00189">
    <property type="entry name" value="Ribosomal_S3_C"/>
    <property type="match status" value="1"/>
</dbReference>
<dbReference type="RefSeq" id="YP_009340810.1">
    <property type="nucleotide sequence ID" value="NC_033387.1"/>
</dbReference>
<dbReference type="SUPFAM" id="SSF54821">
    <property type="entry name" value="Ribosomal protein S3 C-terminal domain"/>
    <property type="match status" value="1"/>
</dbReference>
<dbReference type="NCBIfam" id="TIGR01009">
    <property type="entry name" value="rpsC_bact"/>
    <property type="match status" value="1"/>
</dbReference>
<accession>A0A1L7NXW6</accession>
<comment type="subunit">
    <text evidence="5 7">Part of the 30S ribosomal subunit.</text>
</comment>
<feature type="domain" description="Small ribosomal subunit protein uS3 C-terminal" evidence="8">
    <location>
        <begin position="135"/>
        <end position="217"/>
    </location>
</feature>
<evidence type="ECO:0000256" key="4">
    <source>
        <dbReference type="ARBA" id="ARBA00035154"/>
    </source>
</evidence>
<dbReference type="EMBL" id="AP017927">
    <property type="protein sequence ID" value="BAW34757.1"/>
    <property type="molecule type" value="Genomic_DNA"/>
</dbReference>
<dbReference type="PANTHER" id="PTHR11760:SF19">
    <property type="entry name" value="SMALL RIBOSOMAL SUBUNIT PROTEIN US3C"/>
    <property type="match status" value="1"/>
</dbReference>
<dbReference type="GeneID" id="30862119"/>
<dbReference type="AlphaFoldDB" id="A0A1L7NXW6"/>
<keyword evidence="7 9" id="KW-0150">Chloroplast</keyword>
<dbReference type="InterPro" id="IPR036419">
    <property type="entry name" value="Ribosomal_S3_C_sf"/>
</dbReference>
<organism evidence="9">
    <name type="scientific">Palmophyllum crassum</name>
    <dbReference type="NCBI Taxonomy" id="1615899"/>
    <lineage>
        <taxon>Eukaryota</taxon>
        <taxon>Viridiplantae</taxon>
        <taxon>Prasinodermophyta</taxon>
        <taxon>Palmophyllophyceae</taxon>
        <taxon>Palmophyllales</taxon>
        <taxon>Palmophyllaceae</taxon>
        <taxon>Palmophyllum</taxon>
    </lineage>
</organism>
<dbReference type="GO" id="GO:0003735">
    <property type="term" value="F:structural constituent of ribosome"/>
    <property type="evidence" value="ECO:0007669"/>
    <property type="project" value="InterPro"/>
</dbReference>
<dbReference type="Gene3D" id="3.30.300.20">
    <property type="match status" value="1"/>
</dbReference>
<dbReference type="CDD" id="cd02412">
    <property type="entry name" value="KH-II_30S_S3"/>
    <property type="match status" value="1"/>
</dbReference>
<sequence>MGQKIHPVGFRLGITQSHQSKWFASPKTYSSYLYEDFVIRNYLTNSLKPAGLAKILINRQIDELENNQLEIHLLINKLEFLLMESNNFHKFRNKLEVFLKKKFPHYTTRKQFLRLVINQIENPEFEAALIAADVVEKLENRIVFRKALRQAIEKTKKNSEIEGLKIQVSGRLNGAEMARTEWIREGRVPLQTLRAKIDYSHCEANTLYGVIGVKVWVFKLT</sequence>
<gene>
    <name evidence="5 9" type="primary">rps3</name>
</gene>
<dbReference type="PROSITE" id="PS00548">
    <property type="entry name" value="RIBOSOMAL_S3"/>
    <property type="match status" value="1"/>
</dbReference>
<evidence type="ECO:0000256" key="2">
    <source>
        <dbReference type="ARBA" id="ARBA00022980"/>
    </source>
</evidence>
<reference evidence="9" key="1">
    <citation type="submission" date="2016-12" db="EMBL/GenBank/DDBJ databases">
        <title>Plant chloroplast DNA.</title>
        <authorList>
            <person name="Ihara K."/>
            <person name="Takabayashi A."/>
        </authorList>
    </citation>
    <scope>NUCLEOTIDE SEQUENCE</scope>
</reference>
<evidence type="ECO:0000259" key="8">
    <source>
        <dbReference type="Pfam" id="PF00189"/>
    </source>
</evidence>
<dbReference type="InterPro" id="IPR015946">
    <property type="entry name" value="KH_dom-like_a/b"/>
</dbReference>
<name>A0A1L7NXW6_9VIRI</name>
<dbReference type="InterPro" id="IPR001351">
    <property type="entry name" value="Ribosomal_uS3_C"/>
</dbReference>
<dbReference type="HAMAP" id="MF_01309_B">
    <property type="entry name" value="Ribosomal_uS3_B"/>
    <property type="match status" value="1"/>
</dbReference>
<dbReference type="GO" id="GO:0006412">
    <property type="term" value="P:translation"/>
    <property type="evidence" value="ECO:0007669"/>
    <property type="project" value="UniProtKB-UniRule"/>
</dbReference>
<evidence type="ECO:0000256" key="3">
    <source>
        <dbReference type="ARBA" id="ARBA00023274"/>
    </source>
</evidence>
<dbReference type="SUPFAM" id="SSF54814">
    <property type="entry name" value="Prokaryotic type KH domain (KH-domain type II)"/>
    <property type="match status" value="1"/>
</dbReference>
<dbReference type="GO" id="GO:0009507">
    <property type="term" value="C:chloroplast"/>
    <property type="evidence" value="ECO:0007669"/>
    <property type="project" value="UniProtKB-SubCell"/>
</dbReference>
<evidence type="ECO:0000256" key="5">
    <source>
        <dbReference type="HAMAP-Rule" id="MF_01309"/>
    </source>
</evidence>
<evidence type="ECO:0000256" key="6">
    <source>
        <dbReference type="RuleBase" id="RU003624"/>
    </source>
</evidence>
<geneLocation type="chloroplast" evidence="9"/>
<keyword evidence="2 5" id="KW-0689">Ribosomal protein</keyword>
<evidence type="ECO:0000256" key="7">
    <source>
        <dbReference type="RuleBase" id="RU003626"/>
    </source>
</evidence>
<keyword evidence="7 9" id="KW-0934">Plastid</keyword>
<evidence type="ECO:0000256" key="1">
    <source>
        <dbReference type="ARBA" id="ARBA00010761"/>
    </source>
</evidence>
<proteinExistence type="inferred from homology"/>
<dbReference type="InterPro" id="IPR018280">
    <property type="entry name" value="Ribosomal_uS3_CS"/>
</dbReference>
<dbReference type="InterPro" id="IPR005704">
    <property type="entry name" value="Ribosomal_uS3_bac-typ"/>
</dbReference>
<dbReference type="Gene3D" id="3.30.1140.32">
    <property type="entry name" value="Ribosomal protein S3, C-terminal domain"/>
    <property type="match status" value="1"/>
</dbReference>
<evidence type="ECO:0000313" key="9">
    <source>
        <dbReference type="EMBL" id="BAW34757.1"/>
    </source>
</evidence>
<comment type="similarity">
    <text evidence="1 5 6">Belongs to the universal ribosomal protein uS3 family.</text>
</comment>